<evidence type="ECO:0000256" key="2">
    <source>
        <dbReference type="ARBA" id="ARBA00022670"/>
    </source>
</evidence>
<gene>
    <name evidence="6" type="ORF">AWC23_20200</name>
</gene>
<accession>A0AAJ3TVE0</accession>
<dbReference type="InterPro" id="IPR000064">
    <property type="entry name" value="NLP_P60_dom"/>
</dbReference>
<dbReference type="EMBL" id="LQPR01000049">
    <property type="protein sequence ID" value="ORW69074.1"/>
    <property type="molecule type" value="Genomic_DNA"/>
</dbReference>
<dbReference type="SUPFAM" id="SSF54001">
    <property type="entry name" value="Cysteine proteinases"/>
    <property type="match status" value="1"/>
</dbReference>
<reference evidence="6 7" key="1">
    <citation type="submission" date="2016-01" db="EMBL/GenBank/DDBJ databases">
        <title>The new phylogeny of the genus Mycobacterium.</title>
        <authorList>
            <person name="Tarcisio F."/>
            <person name="Conor M."/>
            <person name="Antonella G."/>
            <person name="Elisabetta G."/>
            <person name="Giulia F.S."/>
            <person name="Sara T."/>
            <person name="Anna F."/>
            <person name="Clotilde B."/>
            <person name="Roberto B."/>
            <person name="Veronica D.S."/>
            <person name="Fabio R."/>
            <person name="Monica P."/>
            <person name="Olivier J."/>
            <person name="Enrico T."/>
            <person name="Nicola S."/>
        </authorList>
    </citation>
    <scope>NUCLEOTIDE SEQUENCE [LARGE SCALE GENOMIC DNA]</scope>
    <source>
        <strain evidence="6 7">DSM 44616</strain>
    </source>
</reference>
<dbReference type="Gene3D" id="3.90.1720.10">
    <property type="entry name" value="endopeptidase domain like (from Nostoc punctiforme)"/>
    <property type="match status" value="1"/>
</dbReference>
<keyword evidence="4" id="KW-0788">Thiol protease</keyword>
<organism evidence="6 7">
    <name type="scientific">Mycobacterium saskatchewanense</name>
    <dbReference type="NCBI Taxonomy" id="220927"/>
    <lineage>
        <taxon>Bacteria</taxon>
        <taxon>Bacillati</taxon>
        <taxon>Actinomycetota</taxon>
        <taxon>Actinomycetes</taxon>
        <taxon>Mycobacteriales</taxon>
        <taxon>Mycobacteriaceae</taxon>
        <taxon>Mycobacterium</taxon>
        <taxon>Mycobacterium simiae complex</taxon>
    </lineage>
</organism>
<evidence type="ECO:0000313" key="6">
    <source>
        <dbReference type="EMBL" id="ORW69074.1"/>
    </source>
</evidence>
<proteinExistence type="inferred from homology"/>
<dbReference type="InterPro" id="IPR038765">
    <property type="entry name" value="Papain-like_cys_pep_sf"/>
</dbReference>
<evidence type="ECO:0000256" key="4">
    <source>
        <dbReference type="ARBA" id="ARBA00022807"/>
    </source>
</evidence>
<dbReference type="Pfam" id="PF00877">
    <property type="entry name" value="NLPC_P60"/>
    <property type="match status" value="1"/>
</dbReference>
<dbReference type="Proteomes" id="UP000193387">
    <property type="component" value="Unassembled WGS sequence"/>
</dbReference>
<evidence type="ECO:0000313" key="7">
    <source>
        <dbReference type="Proteomes" id="UP000193387"/>
    </source>
</evidence>
<keyword evidence="3" id="KW-0378">Hydrolase</keyword>
<keyword evidence="2" id="KW-0645">Protease</keyword>
<sequence>MHSLANSAALAAREAEPGLALLRQREPVDRTEGLLTHRSKFRVMVACMLWGATSAIGIGVPGLSRADGGGLSYPFSCSWGSLTGDFAGRDELPQSQEPPDTWYRTDAQGHYQNGGWGPRADALPAPDVPQNAGCDSAIWKRERILAVAMRYIYSPDNPLGLQYRHHHIPGWQPPTSTYAGVSGENPDTDAPQGLAAWDPGPGLDCSNFTAWVYNYGLGIKFGGDVHRQADGTAGPMGTRISADGPFEPGDVVYLHPKGNASLASHVVIYIDDAHIIDSRVSAQNRVGVQVRDRTGWYRTAVLGAWRPIG</sequence>
<dbReference type="GO" id="GO:0006508">
    <property type="term" value="P:proteolysis"/>
    <property type="evidence" value="ECO:0007669"/>
    <property type="project" value="UniProtKB-KW"/>
</dbReference>
<evidence type="ECO:0000259" key="5">
    <source>
        <dbReference type="PROSITE" id="PS51935"/>
    </source>
</evidence>
<feature type="domain" description="NlpC/P60" evidence="5">
    <location>
        <begin position="174"/>
        <end position="308"/>
    </location>
</feature>
<keyword evidence="7" id="KW-1185">Reference proteome</keyword>
<evidence type="ECO:0000256" key="1">
    <source>
        <dbReference type="ARBA" id="ARBA00007074"/>
    </source>
</evidence>
<name>A0AAJ3TVE0_9MYCO</name>
<dbReference type="AlphaFoldDB" id="A0AAJ3TVE0"/>
<evidence type="ECO:0000256" key="3">
    <source>
        <dbReference type="ARBA" id="ARBA00022801"/>
    </source>
</evidence>
<dbReference type="GO" id="GO:0008234">
    <property type="term" value="F:cysteine-type peptidase activity"/>
    <property type="evidence" value="ECO:0007669"/>
    <property type="project" value="UniProtKB-KW"/>
</dbReference>
<dbReference type="PROSITE" id="PS51935">
    <property type="entry name" value="NLPC_P60"/>
    <property type="match status" value="1"/>
</dbReference>
<comment type="caution">
    <text evidence="6">The sequence shown here is derived from an EMBL/GenBank/DDBJ whole genome shotgun (WGS) entry which is preliminary data.</text>
</comment>
<protein>
    <recommendedName>
        <fullName evidence="5">NlpC/P60 domain-containing protein</fullName>
    </recommendedName>
</protein>
<comment type="similarity">
    <text evidence="1">Belongs to the peptidase C40 family.</text>
</comment>